<sequence length="157" mass="17282">MLNRYTALLTVGLLCVTPVQAHHNPSSHYVIKDMVTVDGVVTKFRLINPHARIYFDVTTPEGEVQKWFAEGNAAGILKRRGWTNDSLPPGTPIKISGYPARDGKHALDWKVIELEDGTVLRGGNTVGAEKEMLLDDIDKRRRQQQSAEGSAAGDESS</sequence>
<protein>
    <submittedName>
        <fullName evidence="3">DUF6152 family protein</fullName>
    </submittedName>
</protein>
<feature type="signal peptide" evidence="2">
    <location>
        <begin position="1"/>
        <end position="21"/>
    </location>
</feature>
<comment type="caution">
    <text evidence="3">The sequence shown here is derived from an EMBL/GenBank/DDBJ whole genome shotgun (WGS) entry which is preliminary data.</text>
</comment>
<dbReference type="Proteomes" id="UP001359886">
    <property type="component" value="Unassembled WGS sequence"/>
</dbReference>
<evidence type="ECO:0000313" key="4">
    <source>
        <dbReference type="Proteomes" id="UP001359886"/>
    </source>
</evidence>
<organism evidence="3 4">
    <name type="scientific">Elongatibacter sediminis</name>
    <dbReference type="NCBI Taxonomy" id="3119006"/>
    <lineage>
        <taxon>Bacteria</taxon>
        <taxon>Pseudomonadati</taxon>
        <taxon>Pseudomonadota</taxon>
        <taxon>Gammaproteobacteria</taxon>
        <taxon>Chromatiales</taxon>
        <taxon>Wenzhouxiangellaceae</taxon>
        <taxon>Elongatibacter</taxon>
    </lineage>
</organism>
<feature type="region of interest" description="Disordered" evidence="1">
    <location>
        <begin position="134"/>
        <end position="157"/>
    </location>
</feature>
<keyword evidence="4" id="KW-1185">Reference proteome</keyword>
<evidence type="ECO:0000256" key="1">
    <source>
        <dbReference type="SAM" id="MobiDB-lite"/>
    </source>
</evidence>
<evidence type="ECO:0000313" key="3">
    <source>
        <dbReference type="EMBL" id="MEJ8566309.1"/>
    </source>
</evidence>
<gene>
    <name evidence="3" type="ORF">V3330_01620</name>
</gene>
<dbReference type="InterPro" id="IPR046150">
    <property type="entry name" value="DUF6152"/>
</dbReference>
<evidence type="ECO:0000256" key="2">
    <source>
        <dbReference type="SAM" id="SignalP"/>
    </source>
</evidence>
<dbReference type="EMBL" id="JAZHOG010000001">
    <property type="protein sequence ID" value="MEJ8566309.1"/>
    <property type="molecule type" value="Genomic_DNA"/>
</dbReference>
<dbReference type="AlphaFoldDB" id="A0AAW9R4W8"/>
<name>A0AAW9R4W8_9GAMM</name>
<dbReference type="RefSeq" id="WP_354693631.1">
    <property type="nucleotide sequence ID" value="NZ_JAZHOG010000001.1"/>
</dbReference>
<keyword evidence="2" id="KW-0732">Signal</keyword>
<proteinExistence type="predicted"/>
<feature type="chain" id="PRO_5043667726" evidence="2">
    <location>
        <begin position="22"/>
        <end position="157"/>
    </location>
</feature>
<accession>A0AAW9R4W8</accession>
<reference evidence="3 4" key="1">
    <citation type="submission" date="2024-02" db="EMBL/GenBank/DDBJ databases">
        <title>A novel Wenzhouxiangellaceae bacterium, isolated from coastal sediments.</title>
        <authorList>
            <person name="Du Z.-J."/>
            <person name="Ye Y.-Q."/>
            <person name="Zhang X.-Y."/>
        </authorList>
    </citation>
    <scope>NUCLEOTIDE SEQUENCE [LARGE SCALE GENOMIC DNA]</scope>
    <source>
        <strain evidence="3 4">CH-27</strain>
    </source>
</reference>
<feature type="compositionally biased region" description="Low complexity" evidence="1">
    <location>
        <begin position="146"/>
        <end position="157"/>
    </location>
</feature>
<dbReference type="Pfam" id="PF19649">
    <property type="entry name" value="DUF6152"/>
    <property type="match status" value="1"/>
</dbReference>